<evidence type="ECO:0000256" key="1">
    <source>
        <dbReference type="ARBA" id="ARBA00022614"/>
    </source>
</evidence>
<dbReference type="InterPro" id="IPR003591">
    <property type="entry name" value="Leu-rich_rpt_typical-subtyp"/>
</dbReference>
<feature type="region of interest" description="Disordered" evidence="3">
    <location>
        <begin position="1199"/>
        <end position="1274"/>
    </location>
</feature>
<feature type="compositionally biased region" description="Polar residues" evidence="3">
    <location>
        <begin position="1216"/>
        <end position="1230"/>
    </location>
</feature>
<dbReference type="Pfam" id="PF23598">
    <property type="entry name" value="LRR_14"/>
    <property type="match status" value="1"/>
</dbReference>
<evidence type="ECO:0000259" key="4">
    <source>
        <dbReference type="PROSITE" id="PS50106"/>
    </source>
</evidence>
<dbReference type="GO" id="GO:0098968">
    <property type="term" value="P:neurotransmitter receptor transport postsynaptic membrane to endosome"/>
    <property type="evidence" value="ECO:0007669"/>
    <property type="project" value="TreeGrafter"/>
</dbReference>
<evidence type="ECO:0000313" key="6">
    <source>
        <dbReference type="WBParaSite" id="TMUE_3000013030.1"/>
    </source>
</evidence>
<feature type="compositionally biased region" description="Basic and acidic residues" evidence="3">
    <location>
        <begin position="38"/>
        <end position="48"/>
    </location>
</feature>
<dbReference type="PANTHER" id="PTHR23119">
    <property type="entry name" value="DISCS LARGE"/>
    <property type="match status" value="1"/>
</dbReference>
<dbReference type="SMART" id="SM00228">
    <property type="entry name" value="PDZ"/>
    <property type="match status" value="4"/>
</dbReference>
<dbReference type="InterPro" id="IPR036034">
    <property type="entry name" value="PDZ_sf"/>
</dbReference>
<keyword evidence="2" id="KW-0677">Repeat</keyword>
<dbReference type="GO" id="GO:0045197">
    <property type="term" value="P:establishment or maintenance of epithelial cell apical/basal polarity"/>
    <property type="evidence" value="ECO:0007669"/>
    <property type="project" value="TreeGrafter"/>
</dbReference>
<dbReference type="GO" id="GO:0016323">
    <property type="term" value="C:basolateral plasma membrane"/>
    <property type="evidence" value="ECO:0007669"/>
    <property type="project" value="TreeGrafter"/>
</dbReference>
<dbReference type="WBParaSite" id="TMUE_3000013030.1">
    <property type="protein sequence ID" value="TMUE_3000013030.1"/>
    <property type="gene ID" value="WBGene00301773"/>
</dbReference>
<dbReference type="GO" id="GO:0098887">
    <property type="term" value="P:neurotransmitter receptor transport, endosome to postsynaptic membrane"/>
    <property type="evidence" value="ECO:0007669"/>
    <property type="project" value="TreeGrafter"/>
</dbReference>
<feature type="compositionally biased region" description="Basic and acidic residues" evidence="3">
    <location>
        <begin position="550"/>
        <end position="561"/>
    </location>
</feature>
<proteinExistence type="predicted"/>
<feature type="domain" description="PDZ" evidence="4">
    <location>
        <begin position="1089"/>
        <end position="1176"/>
    </location>
</feature>
<sequence length="1449" mass="155776">MLAAVRASAGSRCGSTQLTLERALPTWRHATEAECRKFSSGHSTEDQRSSFSTAQTPGTKLGIGRAWSSLRASLCWLLAGQPSSVGRRFGSMKLFNCVPLFTRYVELLDKRQCNLNHVPEEVTRYGRSLEVLLLDSNHIKDIPKHVFRLHKLRRLALSDNEIHKIPQDICHLLELEELDVSKNDIQEVPDSIRQCRHLAYVDLSSNPINRLPECVFQLANLTYLGLNDISMTSLPAEIGQLSTLENLEARENLLRSLPTSIAKLKLLKRLDVGSNEFETLPPEIGQLETLQELYVDCNELESLPPELSLLAKLQSLDAAENKIASLPDDIGELRSLNDVTLSQNCLEVLPHSIGRLKKLSILKVDKNRLVALTPAVGSCTSLSELILTENLLPELPSSLGNLKNLTVLNADKNRLVELPSTIGSCSRLGVLSLRTNALSALPFEIGKLQQLCVLDVCGNRLRSLPYTLNALTNLHALWLSDNQSQPMLKLQADQDPRTGVKVLTCYLLPQSAAVLTDAKTDPVVENGFVGGPKVHFPDVDGSESVEEEESTGRFERHDTPHPKHPAKAKGRQIDGHVIPHDAGKKHDKEASFRVGDGKKRLSTDDAIDNSQMEADPATNTTGLPLHLPNEDVRSVSPKRTSERPSAPPPVPPRSVSSPDRMSHHKQSETTVEKTVNFAPFGELDSETKGEGRLKRKNTPHPLKSSALDKDSGPAQTKLANLLTSSSQQPTDDSSHYNGPSGEVKTITVRRNDQGLGLSVAGGLGSTPYKDNDASIFISKVVEGGAADLAGLKVGDKVLSVNGRSVVNIEHSRAVEIMKLAGALVHLNLFRDESSTPAGLPSTNDSPLSQEVERRMEKAVETVSTTIKRESSGLGFSVAGGKGSNLNAGDDSIFISRITPGGPADRDGKLKVGDKVLSINGVNMNNARHDQAVYLLTGCSSEVLLVVQRDKYVASPTQSPPPPPLAESSKLGDPQFARTSPVIAFPENVIEEVKVQKSGNALGLSIVGGIDHSCHPFGGSAGPGIFISKVVPDGAAGRTGKLRLGDRLLAVNGKDMSAATHHAAVSSLMASSAEVLLTVRHEPLPSGLRDLTVTRLGGESLGMEISGGVNTSVHPYDPSDEGIFISKVIPGAAVAKDGRLAIGDRIIEVNNKSFLGITVQQAADVLNSCGSHVHFLVCDGISPVCFSSLQNPATIRSCNGSEPAPVQAAKDDGGSPVKSQDNRSSPTNGSCPSRIPRKVLSTSMHEESARPEMCPAGSTSGDTLNPMTRSAELPPPVAPKPKLNLIKPGNLCPASASTWNDSDSSCGDVDPVAVSRLPNARIVSVETSAKAGSPSDGHPEKLPFTKKLEKFQTEIESQRTDDTVVGSNSSKPKVTEGSAAFVRTKKAENRLMLSEKFRSLSPAEQRAVEAEKRAAWRQARLKSLEADAVKAELVMEKVRKLTESNENLQS</sequence>
<accession>A0A5S6R0M0</accession>
<reference evidence="6" key="1">
    <citation type="submission" date="2019-12" db="UniProtKB">
        <authorList>
            <consortium name="WormBaseParasite"/>
        </authorList>
    </citation>
    <scope>IDENTIFICATION</scope>
</reference>
<dbReference type="InterPro" id="IPR001611">
    <property type="entry name" value="Leu-rich_rpt"/>
</dbReference>
<dbReference type="InterPro" id="IPR001478">
    <property type="entry name" value="PDZ"/>
</dbReference>
<feature type="compositionally biased region" description="Polar residues" evidence="3">
    <location>
        <begin position="608"/>
        <end position="622"/>
    </location>
</feature>
<dbReference type="Gene3D" id="3.80.10.10">
    <property type="entry name" value="Ribonuclease Inhibitor"/>
    <property type="match status" value="2"/>
</dbReference>
<dbReference type="PROSITE" id="PS51450">
    <property type="entry name" value="LRR"/>
    <property type="match status" value="5"/>
</dbReference>
<feature type="compositionally biased region" description="Basic and acidic residues" evidence="3">
    <location>
        <begin position="571"/>
        <end position="603"/>
    </location>
</feature>
<evidence type="ECO:0000256" key="3">
    <source>
        <dbReference type="SAM" id="MobiDB-lite"/>
    </source>
</evidence>
<dbReference type="Proteomes" id="UP000046395">
    <property type="component" value="Unassembled WGS sequence"/>
</dbReference>
<dbReference type="GO" id="GO:0043113">
    <property type="term" value="P:receptor clustering"/>
    <property type="evidence" value="ECO:0007669"/>
    <property type="project" value="TreeGrafter"/>
</dbReference>
<dbReference type="Gene3D" id="2.30.42.10">
    <property type="match status" value="4"/>
</dbReference>
<keyword evidence="1" id="KW-0433">Leucine-rich repeat</keyword>
<keyword evidence="5" id="KW-1185">Reference proteome</keyword>
<dbReference type="GO" id="GO:0019901">
    <property type="term" value="F:protein kinase binding"/>
    <property type="evidence" value="ECO:0007669"/>
    <property type="project" value="TreeGrafter"/>
</dbReference>
<dbReference type="CDD" id="cd06703">
    <property type="entry name" value="PDZ2_Scribble-like"/>
    <property type="match status" value="1"/>
</dbReference>
<name>A0A5S6R0M0_TRIMR</name>
<feature type="compositionally biased region" description="Polar residues" evidence="3">
    <location>
        <begin position="1256"/>
        <end position="1267"/>
    </location>
</feature>
<feature type="domain" description="PDZ" evidence="4">
    <location>
        <begin position="991"/>
        <end position="1082"/>
    </location>
</feature>
<dbReference type="GO" id="GO:0045211">
    <property type="term" value="C:postsynaptic membrane"/>
    <property type="evidence" value="ECO:0007669"/>
    <property type="project" value="TreeGrafter"/>
</dbReference>
<evidence type="ECO:0000313" key="5">
    <source>
        <dbReference type="Proteomes" id="UP000046395"/>
    </source>
</evidence>
<dbReference type="Pfam" id="PF00595">
    <property type="entry name" value="PDZ"/>
    <property type="match status" value="4"/>
</dbReference>
<dbReference type="SUPFAM" id="SSF50156">
    <property type="entry name" value="PDZ domain-like"/>
    <property type="match status" value="4"/>
</dbReference>
<dbReference type="SMART" id="SM00364">
    <property type="entry name" value="LRR_BAC"/>
    <property type="match status" value="7"/>
</dbReference>
<feature type="region of interest" description="Disordered" evidence="3">
    <location>
        <begin position="1354"/>
        <end position="1377"/>
    </location>
</feature>
<dbReference type="STRING" id="70415.A0A5S6R0M0"/>
<dbReference type="GO" id="GO:0005912">
    <property type="term" value="C:adherens junction"/>
    <property type="evidence" value="ECO:0007669"/>
    <property type="project" value="TreeGrafter"/>
</dbReference>
<feature type="compositionally biased region" description="Polar residues" evidence="3">
    <location>
        <begin position="713"/>
        <end position="722"/>
    </location>
</feature>
<dbReference type="CDD" id="cd06702">
    <property type="entry name" value="PDZ3_Scribble-like"/>
    <property type="match status" value="1"/>
</dbReference>
<dbReference type="PROSITE" id="PS50106">
    <property type="entry name" value="PDZ"/>
    <property type="match status" value="4"/>
</dbReference>
<dbReference type="InterPro" id="IPR032675">
    <property type="entry name" value="LRR_dom_sf"/>
</dbReference>
<feature type="region of interest" description="Disordered" evidence="3">
    <location>
        <begin position="529"/>
        <end position="742"/>
    </location>
</feature>
<dbReference type="GO" id="GO:0014069">
    <property type="term" value="C:postsynaptic density"/>
    <property type="evidence" value="ECO:0007669"/>
    <property type="project" value="TreeGrafter"/>
</dbReference>
<feature type="domain" description="PDZ" evidence="4">
    <location>
        <begin position="863"/>
        <end position="950"/>
    </location>
</feature>
<dbReference type="GO" id="GO:0098609">
    <property type="term" value="P:cell-cell adhesion"/>
    <property type="evidence" value="ECO:0007669"/>
    <property type="project" value="TreeGrafter"/>
</dbReference>
<dbReference type="InterPro" id="IPR050614">
    <property type="entry name" value="Synaptic_Scaffolding_LAP-MAGUK"/>
</dbReference>
<dbReference type="SUPFAM" id="SSF52058">
    <property type="entry name" value="L domain-like"/>
    <property type="match status" value="2"/>
</dbReference>
<protein>
    <submittedName>
        <fullName evidence="6">PDZ domain-containing protein</fullName>
    </submittedName>
</protein>
<organism evidence="5 6">
    <name type="scientific">Trichuris muris</name>
    <name type="common">Mouse whipworm</name>
    <dbReference type="NCBI Taxonomy" id="70415"/>
    <lineage>
        <taxon>Eukaryota</taxon>
        <taxon>Metazoa</taxon>
        <taxon>Ecdysozoa</taxon>
        <taxon>Nematoda</taxon>
        <taxon>Enoplea</taxon>
        <taxon>Dorylaimia</taxon>
        <taxon>Trichinellida</taxon>
        <taxon>Trichuridae</taxon>
        <taxon>Trichuris</taxon>
    </lineage>
</organism>
<dbReference type="Pfam" id="PF13855">
    <property type="entry name" value="LRR_8"/>
    <property type="match status" value="1"/>
</dbReference>
<dbReference type="PANTHER" id="PTHR23119:SF44">
    <property type="entry name" value="PROTEIN LAP4"/>
    <property type="match status" value="1"/>
</dbReference>
<evidence type="ECO:0000256" key="2">
    <source>
        <dbReference type="ARBA" id="ARBA00022737"/>
    </source>
</evidence>
<dbReference type="InterPro" id="IPR055414">
    <property type="entry name" value="LRR_R13L4/SHOC2-like"/>
</dbReference>
<dbReference type="SMART" id="SM00369">
    <property type="entry name" value="LRR_TYP"/>
    <property type="match status" value="10"/>
</dbReference>
<feature type="domain" description="PDZ" evidence="4">
    <location>
        <begin position="745"/>
        <end position="832"/>
    </location>
</feature>
<feature type="compositionally biased region" description="Acidic residues" evidence="3">
    <location>
        <begin position="540"/>
        <end position="549"/>
    </location>
</feature>
<feature type="region of interest" description="Disordered" evidence="3">
    <location>
        <begin position="38"/>
        <end position="57"/>
    </location>
</feature>
<feature type="region of interest" description="Disordered" evidence="3">
    <location>
        <begin position="953"/>
        <end position="972"/>
    </location>
</feature>